<feature type="domain" description="HTH tetR-type" evidence="5">
    <location>
        <begin position="14"/>
        <end position="60"/>
    </location>
</feature>
<feature type="domain" description="BetI-type transcriptional repressor C-terminal" evidence="6">
    <location>
        <begin position="84"/>
        <end position="195"/>
    </location>
</feature>
<accession>A0A846RZQ5</accession>
<reference evidence="7 8" key="1">
    <citation type="submission" date="2020-03" db="EMBL/GenBank/DDBJ databases">
        <title>Sequencing the genomes of 1000 actinobacteria strains.</title>
        <authorList>
            <person name="Klenk H.-P."/>
        </authorList>
    </citation>
    <scope>NUCLEOTIDE SEQUENCE [LARGE SCALE GENOMIC DNA]</scope>
    <source>
        <strain evidence="7 8">DSM 16403</strain>
    </source>
</reference>
<evidence type="ECO:0000313" key="7">
    <source>
        <dbReference type="EMBL" id="NJC23661.1"/>
    </source>
</evidence>
<keyword evidence="4" id="KW-0804">Transcription</keyword>
<dbReference type="Pfam" id="PF13977">
    <property type="entry name" value="TetR_C_6"/>
    <property type="match status" value="1"/>
</dbReference>
<organism evidence="7 8">
    <name type="scientific">Arthrobacter pigmenti</name>
    <dbReference type="NCBI Taxonomy" id="271432"/>
    <lineage>
        <taxon>Bacteria</taxon>
        <taxon>Bacillati</taxon>
        <taxon>Actinomycetota</taxon>
        <taxon>Actinomycetes</taxon>
        <taxon>Micrococcales</taxon>
        <taxon>Micrococcaceae</taxon>
        <taxon>Arthrobacter</taxon>
    </lineage>
</organism>
<evidence type="ECO:0000259" key="6">
    <source>
        <dbReference type="Pfam" id="PF13977"/>
    </source>
</evidence>
<dbReference type="AlphaFoldDB" id="A0A846RZQ5"/>
<evidence type="ECO:0000259" key="5">
    <source>
        <dbReference type="Pfam" id="PF00440"/>
    </source>
</evidence>
<keyword evidence="2" id="KW-0805">Transcription regulation</keyword>
<dbReference type="SUPFAM" id="SSF46689">
    <property type="entry name" value="Homeodomain-like"/>
    <property type="match status" value="1"/>
</dbReference>
<dbReference type="GO" id="GO:0000976">
    <property type="term" value="F:transcription cis-regulatory region binding"/>
    <property type="evidence" value="ECO:0007669"/>
    <property type="project" value="TreeGrafter"/>
</dbReference>
<keyword evidence="1" id="KW-0678">Repressor</keyword>
<dbReference type="SUPFAM" id="SSF48498">
    <property type="entry name" value="Tetracyclin repressor-like, C-terminal domain"/>
    <property type="match status" value="1"/>
</dbReference>
<evidence type="ECO:0000256" key="1">
    <source>
        <dbReference type="ARBA" id="ARBA00022491"/>
    </source>
</evidence>
<comment type="caution">
    <text evidence="7">The sequence shown here is derived from an EMBL/GenBank/DDBJ whole genome shotgun (WGS) entry which is preliminary data.</text>
</comment>
<evidence type="ECO:0000256" key="3">
    <source>
        <dbReference type="ARBA" id="ARBA00023125"/>
    </source>
</evidence>
<dbReference type="GO" id="GO:0003700">
    <property type="term" value="F:DNA-binding transcription factor activity"/>
    <property type="evidence" value="ECO:0007669"/>
    <property type="project" value="TreeGrafter"/>
</dbReference>
<proteinExistence type="predicted"/>
<gene>
    <name evidence="7" type="ORF">BJ994_002737</name>
</gene>
<dbReference type="InterPro" id="IPR036271">
    <property type="entry name" value="Tet_transcr_reg_TetR-rel_C_sf"/>
</dbReference>
<evidence type="ECO:0000256" key="4">
    <source>
        <dbReference type="ARBA" id="ARBA00023163"/>
    </source>
</evidence>
<dbReference type="Proteomes" id="UP000547458">
    <property type="component" value="Unassembled WGS sequence"/>
</dbReference>
<dbReference type="InterPro" id="IPR050109">
    <property type="entry name" value="HTH-type_TetR-like_transc_reg"/>
</dbReference>
<name>A0A846RZQ5_9MICC</name>
<dbReference type="InterPro" id="IPR039538">
    <property type="entry name" value="BetI_C"/>
</dbReference>
<evidence type="ECO:0000256" key="2">
    <source>
        <dbReference type="ARBA" id="ARBA00023015"/>
    </source>
</evidence>
<protein>
    <submittedName>
        <fullName evidence="7">AcrR family transcriptional regulator</fullName>
    </submittedName>
</protein>
<dbReference type="Gene3D" id="1.10.357.10">
    <property type="entry name" value="Tetracycline Repressor, domain 2"/>
    <property type="match status" value="1"/>
</dbReference>
<keyword evidence="8" id="KW-1185">Reference proteome</keyword>
<dbReference type="PANTHER" id="PTHR30055">
    <property type="entry name" value="HTH-TYPE TRANSCRIPTIONAL REGULATOR RUTR"/>
    <property type="match status" value="1"/>
</dbReference>
<dbReference type="Pfam" id="PF00440">
    <property type="entry name" value="TetR_N"/>
    <property type="match status" value="1"/>
</dbReference>
<keyword evidence="3" id="KW-0238">DNA-binding</keyword>
<dbReference type="InterPro" id="IPR001647">
    <property type="entry name" value="HTH_TetR"/>
</dbReference>
<sequence>MPRLVDHQERRRSIIETTWRLIAEQGIENASMRDIARECGYAAPGVLAHYFPNKDALLLASYQLICERTNERIDAGTRGRRGLAALRGLCLEIIPADPLTVVEARVAISFWQRAQTEESLRAVGRDALLHWRSLMMGFLAEAEHDGECPPLPDPDFVADELLNIMMGLHVTSMLDPYAVTGSRQRHMMERALARLSAGQTAGVG</sequence>
<dbReference type="RefSeq" id="WP_167994929.1">
    <property type="nucleotide sequence ID" value="NZ_JAATJL010000001.1"/>
</dbReference>
<dbReference type="PANTHER" id="PTHR30055:SF234">
    <property type="entry name" value="HTH-TYPE TRANSCRIPTIONAL REGULATOR BETI"/>
    <property type="match status" value="1"/>
</dbReference>
<evidence type="ECO:0000313" key="8">
    <source>
        <dbReference type="Proteomes" id="UP000547458"/>
    </source>
</evidence>
<dbReference type="InterPro" id="IPR009057">
    <property type="entry name" value="Homeodomain-like_sf"/>
</dbReference>
<dbReference type="EMBL" id="JAATJL010000001">
    <property type="protein sequence ID" value="NJC23661.1"/>
    <property type="molecule type" value="Genomic_DNA"/>
</dbReference>